<organism evidence="2 3">
    <name type="scientific">Nonomuraea typhae</name>
    <dbReference type="NCBI Taxonomy" id="2603600"/>
    <lineage>
        <taxon>Bacteria</taxon>
        <taxon>Bacillati</taxon>
        <taxon>Actinomycetota</taxon>
        <taxon>Actinomycetes</taxon>
        <taxon>Streptosporangiales</taxon>
        <taxon>Streptosporangiaceae</taxon>
        <taxon>Nonomuraea</taxon>
    </lineage>
</organism>
<keyword evidence="3" id="KW-1185">Reference proteome</keyword>
<reference evidence="2 3" key="1">
    <citation type="submission" date="2024-10" db="EMBL/GenBank/DDBJ databases">
        <title>The Natural Products Discovery Center: Release of the First 8490 Sequenced Strains for Exploring Actinobacteria Biosynthetic Diversity.</title>
        <authorList>
            <person name="Kalkreuter E."/>
            <person name="Kautsar S.A."/>
            <person name="Yang D."/>
            <person name="Bader C.D."/>
            <person name="Teijaro C.N."/>
            <person name="Fluegel L."/>
            <person name="Davis C.M."/>
            <person name="Simpson J.R."/>
            <person name="Lauterbach L."/>
            <person name="Steele A.D."/>
            <person name="Gui C."/>
            <person name="Meng S."/>
            <person name="Li G."/>
            <person name="Viehrig K."/>
            <person name="Ye F."/>
            <person name="Su P."/>
            <person name="Kiefer A.F."/>
            <person name="Nichols A."/>
            <person name="Cepeda A.J."/>
            <person name="Yan W."/>
            <person name="Fan B."/>
            <person name="Jiang Y."/>
            <person name="Adhikari A."/>
            <person name="Zheng C.-J."/>
            <person name="Schuster L."/>
            <person name="Cowan T.M."/>
            <person name="Smanski M.J."/>
            <person name="Chevrette M.G."/>
            <person name="De Carvalho L.P.S."/>
            <person name="Shen B."/>
        </authorList>
    </citation>
    <scope>NUCLEOTIDE SEQUENCE [LARGE SCALE GENOMIC DNA]</scope>
    <source>
        <strain evidence="2 3">NPDC050545</strain>
    </source>
</reference>
<protein>
    <submittedName>
        <fullName evidence="2">DUF6603 domain-containing protein</fullName>
    </submittedName>
</protein>
<comment type="caution">
    <text evidence="2">The sequence shown here is derived from an EMBL/GenBank/DDBJ whole genome shotgun (WGS) entry which is preliminary data.</text>
</comment>
<dbReference type="RefSeq" id="WP_397081232.1">
    <property type="nucleotide sequence ID" value="NZ_JBITGY010000003.1"/>
</dbReference>
<dbReference type="Proteomes" id="UP001612741">
    <property type="component" value="Unassembled WGS sequence"/>
</dbReference>
<dbReference type="Pfam" id="PF20248">
    <property type="entry name" value="DUF6603"/>
    <property type="match status" value="1"/>
</dbReference>
<gene>
    <name evidence="2" type="ORF">ACIBG2_11325</name>
</gene>
<accession>A0ABW7YPX8</accession>
<dbReference type="EMBL" id="JBITGY010000003">
    <property type="protein sequence ID" value="MFI6497971.1"/>
    <property type="molecule type" value="Genomic_DNA"/>
</dbReference>
<evidence type="ECO:0000313" key="2">
    <source>
        <dbReference type="EMBL" id="MFI6497971.1"/>
    </source>
</evidence>
<evidence type="ECO:0000313" key="3">
    <source>
        <dbReference type="Proteomes" id="UP001612741"/>
    </source>
</evidence>
<dbReference type="InterPro" id="IPR046538">
    <property type="entry name" value="DUF6603"/>
</dbReference>
<sequence>MADDAVDLGALRAYVVSLGDSPVLSAADGNLPAGLRDMLAAFPDGGCQASGRMRADAGRDTLTLSLTCASMAWLAVTVTEVTAAVTGKGVVTLTLGGTFDQVEVTATVTATAADQLTAAVRPVRPGAFAAALEDLGEFFGGDAWPGARDGLSAFGFDLKDVAGFDVRLTRQESAGYQARSAAVVAALDVKALPLQIALWFPGLSMTGALREDKPIGVGALLESFGIPAGEVPADLAVSDLSFAAALGEAYVARMTVTGLWSIGHLEITSLSLVLSYDEASTFVAGVAGTVMIGSSFGIGVSAFKSFGKAGGWSFSGALAADAALGMAEVTTALGLPDVPEPLESLELTSLWFAYTTGASVFDFMLRGDMTIADGIRASLGVTVTQDASGTRYAGTLDVASLEFEVLFDKDRSGLEMLAAAFRGGENGVEIVLRDLVAHFSADLAADVPDSLRIDVKDAKFVRVKPASGPAGFVVGVDLSAAVDLAQLPLVGGFLPRAGTLSVENLQILYSSVDIQAQAAGVVNGLLGRAEVVPLPQAGLKKGVAALAELKAGNETTPVALDVPPAANAPAPPASSVHWISVQKKLGVIQINRVGVQYQDKELLFALDAAVALGPLSMTLDGLTAGSRLDRFAPTFNLSGLAVSYNAPPVEISGALLHLPGSELAPGVAFQYDGTATVALPNFSVAAVGSYAQLRDGRPSLFVFAQLEGPLLELPPVLITGLMAGFGFNRELTLPSAAEVPGFPLLALHKQGPDAPRVLDVLEGRRPAAPQYPARRWIAPREGSYWLALGVEFTVAEVVNAKLLLAVEFGRDLVVAVLGTAILQLPLPAESATRTYVYAELGLDAVIRPGQGTFTLAAQLSPASYVLTPACHLTGGFACAFWYGPSPDAGQFVVTLGGYHPAFRPPASYPRVPRLGIDWAAGGGVSIKAEAYLAVTPSCAMAGGRLDVRYHSGPVQAWFTAKANLLVSWRPFWFEADISVSIGASCQVNLGLIHKTISATVDADVELWGPPLGGTVSVHIVCFTITISFGSGRSGSGAGVLSWPEFAGMLPEPADMVTIAPVSGLDKAVDEAGGSRKRWLVRSRDLRFFTQSAIPASHLRMGDTLFSGPLVDIRPMNLGGLTSEHRLEIYRENELLQPVGWTPAPRTRNVPASLWGGRPRTRAPSAEVVPDRPVGVDVQAPRPSLAASRGVFPLSEYSEDELPPGLSPLPLRPALNDDYVFAADASCVDLIGRAGQGEAQNGRDQVYAALAEAKLFTGPHDALTGLANGAGHLYGEAPMTQNAGSRA</sequence>
<name>A0ABW7YPX8_9ACTN</name>
<proteinExistence type="predicted"/>
<evidence type="ECO:0000259" key="1">
    <source>
        <dbReference type="Pfam" id="PF20248"/>
    </source>
</evidence>
<feature type="domain" description="DUF6603" evidence="1">
    <location>
        <begin position="581"/>
        <end position="1081"/>
    </location>
</feature>